<dbReference type="EMBL" id="NBBJ01000005">
    <property type="protein sequence ID" value="OWK28640.1"/>
    <property type="molecule type" value="Genomic_DNA"/>
</dbReference>
<sequence>MAHDGFAGRARAGDADRSIAAHVRDYDWDGDMQPGAREIAALLSPADCDQIAREFWAHYLSGQAAGHIAAADAGWVERQHVRSARYIQMKYAAPFDDAWRLAATKHADFSRASGIPLAALLTSLAFAHGRTLALIEARVAGDSGRMRRFADLVQRLALIEADVMAGHLARVAQQQIAEERRAHARSFHEHIAGAIDGAAALGGRVRAQASTAASSASAIIGRGAEVAAASEQTALAMRDAASTAAGLIRAIEDARAEVESADEISSRASQQADRAVGVSKALSDHAQSIESILALIRDIAGQTNLLALNATIEAARAGEAGRGFGVVAQEVKSLANQTARATDDIAAQIIAIQTATRITVGANAGIQATIGEVQNSANRIRRAMELQAQTVTAITAAVDQTALAADATAGNMATIMQEGQAFARDFHVLGAQFAAIDDRLASLRSAAVKFSVKVA</sequence>
<dbReference type="InterPro" id="IPR004089">
    <property type="entry name" value="MCPsignal_dom"/>
</dbReference>
<keyword evidence="1 3" id="KW-0807">Transducer</keyword>
<evidence type="ECO:0000256" key="1">
    <source>
        <dbReference type="ARBA" id="ARBA00023224"/>
    </source>
</evidence>
<comment type="similarity">
    <text evidence="2">Belongs to the methyl-accepting chemotaxis (MCP) protein family.</text>
</comment>
<dbReference type="AlphaFoldDB" id="A0A245ZFX1"/>
<comment type="caution">
    <text evidence="6">The sequence shown here is derived from an EMBL/GenBank/DDBJ whole genome shotgun (WGS) entry which is preliminary data.</text>
</comment>
<keyword evidence="7" id="KW-1185">Reference proteome</keyword>
<dbReference type="PROSITE" id="PS50111">
    <property type="entry name" value="CHEMOTAXIS_TRANSDUC_2"/>
    <property type="match status" value="1"/>
</dbReference>
<dbReference type="GO" id="GO:0006935">
    <property type="term" value="P:chemotaxis"/>
    <property type="evidence" value="ECO:0007669"/>
    <property type="project" value="InterPro"/>
</dbReference>
<dbReference type="GO" id="GO:0016020">
    <property type="term" value="C:membrane"/>
    <property type="evidence" value="ECO:0007669"/>
    <property type="project" value="InterPro"/>
</dbReference>
<reference evidence="6 7" key="1">
    <citation type="submission" date="2017-03" db="EMBL/GenBank/DDBJ databases">
        <title>Genome sequence of Sphingomonas mucosissima DSM 17494.</title>
        <authorList>
            <person name="Poehlein A."/>
            <person name="Wuebbeler J.H."/>
            <person name="Steinbuechel A."/>
            <person name="Daniel R."/>
        </authorList>
    </citation>
    <scope>NUCLEOTIDE SEQUENCE [LARGE SCALE GENOMIC DNA]</scope>
    <source>
        <strain evidence="6 7">DSM 17494</strain>
    </source>
</reference>
<proteinExistence type="inferred from homology"/>
<organism evidence="6 7">
    <name type="scientific">Sphingomonas mucosissima</name>
    <dbReference type="NCBI Taxonomy" id="370959"/>
    <lineage>
        <taxon>Bacteria</taxon>
        <taxon>Pseudomonadati</taxon>
        <taxon>Pseudomonadota</taxon>
        <taxon>Alphaproteobacteria</taxon>
        <taxon>Sphingomonadales</taxon>
        <taxon>Sphingomonadaceae</taxon>
        <taxon>Sphingomonas</taxon>
    </lineage>
</organism>
<feature type="coiled-coil region" evidence="4">
    <location>
        <begin position="244"/>
        <end position="271"/>
    </location>
</feature>
<evidence type="ECO:0000259" key="5">
    <source>
        <dbReference type="PROSITE" id="PS50111"/>
    </source>
</evidence>
<dbReference type="Gene3D" id="1.10.287.950">
    <property type="entry name" value="Methyl-accepting chemotaxis protein"/>
    <property type="match status" value="1"/>
</dbReference>
<dbReference type="GO" id="GO:0004888">
    <property type="term" value="F:transmembrane signaling receptor activity"/>
    <property type="evidence" value="ECO:0007669"/>
    <property type="project" value="InterPro"/>
</dbReference>
<dbReference type="PANTHER" id="PTHR32089:SF112">
    <property type="entry name" value="LYSOZYME-LIKE PROTEIN-RELATED"/>
    <property type="match status" value="1"/>
</dbReference>
<evidence type="ECO:0000256" key="4">
    <source>
        <dbReference type="SAM" id="Coils"/>
    </source>
</evidence>
<evidence type="ECO:0000313" key="7">
    <source>
        <dbReference type="Proteomes" id="UP000197783"/>
    </source>
</evidence>
<dbReference type="PRINTS" id="PR00260">
    <property type="entry name" value="CHEMTRNSDUCR"/>
</dbReference>
<accession>A0A245ZFX1</accession>
<dbReference type="InterPro" id="IPR004090">
    <property type="entry name" value="Chemotax_Me-accpt_rcpt"/>
</dbReference>
<dbReference type="Proteomes" id="UP000197783">
    <property type="component" value="Unassembled WGS sequence"/>
</dbReference>
<dbReference type="SMART" id="SM00283">
    <property type="entry name" value="MA"/>
    <property type="match status" value="1"/>
</dbReference>
<dbReference type="GO" id="GO:0007165">
    <property type="term" value="P:signal transduction"/>
    <property type="evidence" value="ECO:0007669"/>
    <property type="project" value="UniProtKB-KW"/>
</dbReference>
<evidence type="ECO:0000256" key="3">
    <source>
        <dbReference type="PROSITE-ProRule" id="PRU00284"/>
    </source>
</evidence>
<dbReference type="RefSeq" id="WP_088334584.1">
    <property type="nucleotide sequence ID" value="NZ_NBBJ01000005.1"/>
</dbReference>
<evidence type="ECO:0000256" key="2">
    <source>
        <dbReference type="ARBA" id="ARBA00029447"/>
    </source>
</evidence>
<dbReference type="SUPFAM" id="SSF58104">
    <property type="entry name" value="Methyl-accepting chemotaxis protein (MCP) signaling domain"/>
    <property type="match status" value="1"/>
</dbReference>
<gene>
    <name evidence="6" type="primary">bdlA_2</name>
    <name evidence="6" type="ORF">SPMU_29030</name>
</gene>
<dbReference type="PANTHER" id="PTHR32089">
    <property type="entry name" value="METHYL-ACCEPTING CHEMOTAXIS PROTEIN MCPB"/>
    <property type="match status" value="1"/>
</dbReference>
<name>A0A245ZFX1_9SPHN</name>
<dbReference type="Pfam" id="PF00015">
    <property type="entry name" value="MCPsignal"/>
    <property type="match status" value="1"/>
</dbReference>
<keyword evidence="4" id="KW-0175">Coiled coil</keyword>
<protein>
    <submittedName>
        <fullName evidence="6">Biofilm dispersion protein BdlA</fullName>
    </submittedName>
</protein>
<evidence type="ECO:0000313" key="6">
    <source>
        <dbReference type="EMBL" id="OWK28640.1"/>
    </source>
</evidence>
<feature type="domain" description="Methyl-accepting transducer" evidence="5">
    <location>
        <begin position="201"/>
        <end position="427"/>
    </location>
</feature>